<evidence type="ECO:0000313" key="4">
    <source>
        <dbReference type="Proteomes" id="UP000664534"/>
    </source>
</evidence>
<feature type="compositionally biased region" description="Low complexity" evidence="1">
    <location>
        <begin position="64"/>
        <end position="107"/>
    </location>
</feature>
<protein>
    <submittedName>
        <fullName evidence="3">Uncharacterized protein</fullName>
    </submittedName>
</protein>
<organism evidence="3 4">
    <name type="scientific">Imshaugia aleurites</name>
    <dbReference type="NCBI Taxonomy" id="172621"/>
    <lineage>
        <taxon>Eukaryota</taxon>
        <taxon>Fungi</taxon>
        <taxon>Dikarya</taxon>
        <taxon>Ascomycota</taxon>
        <taxon>Pezizomycotina</taxon>
        <taxon>Lecanoromycetes</taxon>
        <taxon>OSLEUM clade</taxon>
        <taxon>Lecanoromycetidae</taxon>
        <taxon>Lecanorales</taxon>
        <taxon>Lecanorineae</taxon>
        <taxon>Parmeliaceae</taxon>
        <taxon>Imshaugia</taxon>
    </lineage>
</organism>
<feature type="compositionally biased region" description="Basic residues" evidence="1">
    <location>
        <begin position="160"/>
        <end position="170"/>
    </location>
</feature>
<name>A0A8H3FR25_9LECA</name>
<evidence type="ECO:0000256" key="2">
    <source>
        <dbReference type="SAM" id="Phobius"/>
    </source>
</evidence>
<evidence type="ECO:0000313" key="3">
    <source>
        <dbReference type="EMBL" id="CAF9929206.1"/>
    </source>
</evidence>
<feature type="region of interest" description="Disordered" evidence="1">
    <location>
        <begin position="298"/>
        <end position="475"/>
    </location>
</feature>
<feature type="region of interest" description="Disordered" evidence="1">
    <location>
        <begin position="216"/>
        <end position="256"/>
    </location>
</feature>
<feature type="compositionally biased region" description="Basic and acidic residues" evidence="1">
    <location>
        <begin position="335"/>
        <end position="348"/>
    </location>
</feature>
<feature type="compositionally biased region" description="Basic residues" evidence="1">
    <location>
        <begin position="366"/>
        <end position="375"/>
    </location>
</feature>
<reference evidence="3" key="1">
    <citation type="submission" date="2021-03" db="EMBL/GenBank/DDBJ databases">
        <authorList>
            <person name="Tagirdzhanova G."/>
        </authorList>
    </citation>
    <scope>NUCLEOTIDE SEQUENCE</scope>
</reference>
<dbReference type="Proteomes" id="UP000664534">
    <property type="component" value="Unassembled WGS sequence"/>
</dbReference>
<feature type="compositionally biased region" description="Pro residues" evidence="1">
    <location>
        <begin position="108"/>
        <end position="126"/>
    </location>
</feature>
<dbReference type="OrthoDB" id="10458956at2759"/>
<feature type="compositionally biased region" description="Gly residues" evidence="1">
    <location>
        <begin position="45"/>
        <end position="63"/>
    </location>
</feature>
<feature type="compositionally biased region" description="Gly residues" evidence="1">
    <location>
        <begin position="150"/>
        <end position="159"/>
    </location>
</feature>
<gene>
    <name evidence="3" type="ORF">IMSHALPRED_007853</name>
</gene>
<keyword evidence="2" id="KW-0812">Transmembrane</keyword>
<dbReference type="EMBL" id="CAJPDT010000052">
    <property type="protein sequence ID" value="CAF9929206.1"/>
    <property type="molecule type" value="Genomic_DNA"/>
</dbReference>
<keyword evidence="2" id="KW-0472">Membrane</keyword>
<comment type="caution">
    <text evidence="3">The sequence shown here is derived from an EMBL/GenBank/DDBJ whole genome shotgun (WGS) entry which is preliminary data.</text>
</comment>
<keyword evidence="4" id="KW-1185">Reference proteome</keyword>
<feature type="compositionally biased region" description="Basic and acidic residues" evidence="1">
    <location>
        <begin position="356"/>
        <end position="365"/>
    </location>
</feature>
<sequence length="475" mass="50160">MEPRSRPAVGRTKHNLPEQEAQLDAFPNDRYHYSFLGFLQRRRGGGGAGGAGGGGGGGGGGSSSGSSDSSRGSSGSSSPGSSSKPLAPKSVSGTGGSSPSKPKLPGSAPKPPKVPNIPKIPIPKIPKPGGNFPKGYLPGYTPGYKPHYGSGGHLPGSGRGHGHSHHHHGARSCMHPKSMDRLRCGKADAIAGTLFAIIAFFLVPFLIYLYIRRRKRRNARKNRHEEDGMELARGGTDGHPGPQTDRGGLDGVLNTDFANNTSQESVTLIKEHKDRGFDSSPGQSPPAYGTAKLGQTLQDQKVAEVPPSLASSSKDSEPKFSNSNVAGYSNGNLHGDSKWHSSQEEGRAYVDNSAEYEDRHEEALRRSRSSSRRSSFHGSEHKNGEDYRPDDVGSRCSSRRSTSPSAYQPDNVIDTPDEATSSPDEATLGPDEATSGPDEATSGPDEATSGPDEATSYPRDEDACVTADSEARSLH</sequence>
<feature type="transmembrane region" description="Helical" evidence="2">
    <location>
        <begin position="189"/>
        <end position="211"/>
    </location>
</feature>
<feature type="region of interest" description="Disordered" evidence="1">
    <location>
        <begin position="40"/>
        <end position="138"/>
    </location>
</feature>
<dbReference type="AlphaFoldDB" id="A0A8H3FR25"/>
<feature type="compositionally biased region" description="Low complexity" evidence="1">
    <location>
        <begin position="394"/>
        <end position="405"/>
    </location>
</feature>
<feature type="region of interest" description="Disordered" evidence="1">
    <location>
        <begin position="150"/>
        <end position="174"/>
    </location>
</feature>
<feature type="compositionally biased region" description="Polar residues" evidence="1">
    <location>
        <begin position="309"/>
        <end position="332"/>
    </location>
</feature>
<feature type="compositionally biased region" description="Basic and acidic residues" evidence="1">
    <location>
        <begin position="378"/>
        <end position="393"/>
    </location>
</feature>
<evidence type="ECO:0000256" key="1">
    <source>
        <dbReference type="SAM" id="MobiDB-lite"/>
    </source>
</evidence>
<feature type="region of interest" description="Disordered" evidence="1">
    <location>
        <begin position="1"/>
        <end position="28"/>
    </location>
</feature>
<proteinExistence type="predicted"/>
<accession>A0A8H3FR25</accession>
<keyword evidence="2" id="KW-1133">Transmembrane helix</keyword>